<dbReference type="EMBL" id="CAJSTJ010000099">
    <property type="protein sequence ID" value="CAG7556501.1"/>
    <property type="molecule type" value="Genomic_DNA"/>
</dbReference>
<proteinExistence type="predicted"/>
<organism evidence="1 2">
    <name type="scientific">Fusarium equiseti</name>
    <name type="common">Fusarium scirpi</name>
    <dbReference type="NCBI Taxonomy" id="61235"/>
    <lineage>
        <taxon>Eukaryota</taxon>
        <taxon>Fungi</taxon>
        <taxon>Dikarya</taxon>
        <taxon>Ascomycota</taxon>
        <taxon>Pezizomycotina</taxon>
        <taxon>Sordariomycetes</taxon>
        <taxon>Hypocreomycetidae</taxon>
        <taxon>Hypocreales</taxon>
        <taxon>Nectriaceae</taxon>
        <taxon>Fusarium</taxon>
        <taxon>Fusarium incarnatum-equiseti species complex</taxon>
    </lineage>
</organism>
<gene>
    <name evidence="1" type="ORF">FEQUK3_LOCUS2247</name>
</gene>
<reference evidence="1" key="1">
    <citation type="submission" date="2021-05" db="EMBL/GenBank/DDBJ databases">
        <authorList>
            <person name="Khan N."/>
        </authorList>
    </citation>
    <scope>NUCLEOTIDE SEQUENCE</scope>
</reference>
<comment type="caution">
    <text evidence="1">The sequence shown here is derived from an EMBL/GenBank/DDBJ whole genome shotgun (WGS) entry which is preliminary data.</text>
</comment>
<protein>
    <recommendedName>
        <fullName evidence="3">GST N-terminal domain-containing protein</fullName>
    </recommendedName>
</protein>
<name>A0A8J2IKT4_FUSEQ</name>
<dbReference type="AlphaFoldDB" id="A0A8J2IKT4"/>
<evidence type="ECO:0008006" key="3">
    <source>
        <dbReference type="Google" id="ProtNLM"/>
    </source>
</evidence>
<evidence type="ECO:0000313" key="1">
    <source>
        <dbReference type="EMBL" id="CAG7556501.1"/>
    </source>
</evidence>
<accession>A0A8J2IKT4</accession>
<dbReference type="Proteomes" id="UP000693738">
    <property type="component" value="Unassembled WGS sequence"/>
</dbReference>
<evidence type="ECO:0000313" key="2">
    <source>
        <dbReference type="Proteomes" id="UP000693738"/>
    </source>
</evidence>
<sequence length="267" mass="30067">MTSATMDFELTLFLWLEGFFPKQVVYYLLIKGLADSPAQLYEGKTNDPRLRVNVLAFNGTKIEDANSEDPKPVGKSTPCLRIVDTTGKMPPRWVHESTSIREFLEEMYPEKPSMISPTPLGRALTSDIYSTILQAFNDCNHYIKNAASVTTTWSGLKDEDRSLAVALHSKSCMVRSLLKTQEWAAESLEAGGWLTQGLGHPGLADVALAGGIRYMELSYSLEMLEDERLELLGSWYARFQQLAWWKELEETGRHPTALTYSSDCREV</sequence>